<proteinExistence type="predicted"/>
<protein>
    <submittedName>
        <fullName evidence="2">Uncharacterized protein</fullName>
    </submittedName>
</protein>
<dbReference type="EMBL" id="JAJFAZ020000004">
    <property type="protein sequence ID" value="KAI5334059.1"/>
    <property type="molecule type" value="Genomic_DNA"/>
</dbReference>
<gene>
    <name evidence="2" type="ORF">L3X38_024192</name>
</gene>
<dbReference type="AlphaFoldDB" id="A0AAD4Z695"/>
<reference evidence="2 3" key="1">
    <citation type="journal article" date="2022" name="G3 (Bethesda)">
        <title>Whole-genome sequence and methylome profiling of the almond [Prunus dulcis (Mill.) D.A. Webb] cultivar 'Nonpareil'.</title>
        <authorList>
            <person name="D'Amico-Willman K.M."/>
            <person name="Ouma W.Z."/>
            <person name="Meulia T."/>
            <person name="Sideli G.M."/>
            <person name="Gradziel T.M."/>
            <person name="Fresnedo-Ramirez J."/>
        </authorList>
    </citation>
    <scope>NUCLEOTIDE SEQUENCE [LARGE SCALE GENOMIC DNA]</scope>
    <source>
        <strain evidence="2">Clone GOH B32 T37-40</strain>
    </source>
</reference>
<evidence type="ECO:0000313" key="3">
    <source>
        <dbReference type="Proteomes" id="UP001054821"/>
    </source>
</evidence>
<organism evidence="2 3">
    <name type="scientific">Prunus dulcis</name>
    <name type="common">Almond</name>
    <name type="synonym">Amygdalus dulcis</name>
    <dbReference type="NCBI Taxonomy" id="3755"/>
    <lineage>
        <taxon>Eukaryota</taxon>
        <taxon>Viridiplantae</taxon>
        <taxon>Streptophyta</taxon>
        <taxon>Embryophyta</taxon>
        <taxon>Tracheophyta</taxon>
        <taxon>Spermatophyta</taxon>
        <taxon>Magnoliopsida</taxon>
        <taxon>eudicotyledons</taxon>
        <taxon>Gunneridae</taxon>
        <taxon>Pentapetalae</taxon>
        <taxon>rosids</taxon>
        <taxon>fabids</taxon>
        <taxon>Rosales</taxon>
        <taxon>Rosaceae</taxon>
        <taxon>Amygdaloideae</taxon>
        <taxon>Amygdaleae</taxon>
        <taxon>Prunus</taxon>
    </lineage>
</organism>
<name>A0AAD4Z695_PRUDU</name>
<evidence type="ECO:0000256" key="1">
    <source>
        <dbReference type="SAM" id="MobiDB-lite"/>
    </source>
</evidence>
<sequence length="87" mass="9148">MTSPNLNLKPTFKRDEFGVLTEQYGLKPQGKSAPMAASKQPTSANDTQFWNFVADSNSSSVSAVPYKPSPSSASANNGSFGSCPPSC</sequence>
<dbReference type="Proteomes" id="UP001054821">
    <property type="component" value="Chromosome 4"/>
</dbReference>
<comment type="caution">
    <text evidence="2">The sequence shown here is derived from an EMBL/GenBank/DDBJ whole genome shotgun (WGS) entry which is preliminary data.</text>
</comment>
<feature type="region of interest" description="Disordered" evidence="1">
    <location>
        <begin position="59"/>
        <end position="87"/>
    </location>
</feature>
<accession>A0AAD4Z695</accession>
<evidence type="ECO:0000313" key="2">
    <source>
        <dbReference type="EMBL" id="KAI5334059.1"/>
    </source>
</evidence>
<keyword evidence="3" id="KW-1185">Reference proteome</keyword>